<gene>
    <name evidence="9" type="ORF">LtaPh_3519100</name>
</gene>
<keyword evidence="5" id="KW-0418">Kinase</keyword>
<keyword evidence="2" id="KW-0723">Serine/threonine-protein kinase</keyword>
<organism evidence="9 10">
    <name type="scientific">Leishmania tarentolae</name>
    <name type="common">Sauroleishmania tarentolae</name>
    <dbReference type="NCBI Taxonomy" id="5689"/>
    <lineage>
        <taxon>Eukaryota</taxon>
        <taxon>Discoba</taxon>
        <taxon>Euglenozoa</taxon>
        <taxon>Kinetoplastea</taxon>
        <taxon>Metakinetoplastina</taxon>
        <taxon>Trypanosomatida</taxon>
        <taxon>Trypanosomatidae</taxon>
        <taxon>Leishmaniinae</taxon>
        <taxon>Leishmania</taxon>
        <taxon>lizard Leishmania</taxon>
    </lineage>
</organism>
<dbReference type="OrthoDB" id="9332038at2759"/>
<evidence type="ECO:0000256" key="5">
    <source>
        <dbReference type="ARBA" id="ARBA00022777"/>
    </source>
</evidence>
<dbReference type="SMART" id="SM00220">
    <property type="entry name" value="S_TKc"/>
    <property type="match status" value="1"/>
</dbReference>
<dbReference type="Pfam" id="PF00069">
    <property type="entry name" value="Pkinase"/>
    <property type="match status" value="1"/>
</dbReference>
<proteinExistence type="inferred from homology"/>
<keyword evidence="10" id="KW-1185">Reference proteome</keyword>
<dbReference type="PROSITE" id="PS00107">
    <property type="entry name" value="PROTEIN_KINASE_ATP"/>
    <property type="match status" value="1"/>
</dbReference>
<dbReference type="GO" id="GO:0004674">
    <property type="term" value="F:protein serine/threonine kinase activity"/>
    <property type="evidence" value="ECO:0007669"/>
    <property type="project" value="UniProtKB-KW"/>
</dbReference>
<dbReference type="VEuPathDB" id="TriTrypDB:LtaPh_3519100"/>
<keyword evidence="3" id="KW-0808">Transferase</keyword>
<dbReference type="InterPro" id="IPR008271">
    <property type="entry name" value="Ser/Thr_kinase_AS"/>
</dbReference>
<feature type="binding site" evidence="7">
    <location>
        <position position="407"/>
    </location>
    <ligand>
        <name>ATP</name>
        <dbReference type="ChEBI" id="CHEBI:30616"/>
    </ligand>
</feature>
<comment type="similarity">
    <text evidence="1">Belongs to the protein kinase superfamily. CMGC Ser/Thr protein kinase family. MNB/DYRK subfamily.</text>
</comment>
<dbReference type="PROSITE" id="PS00108">
    <property type="entry name" value="PROTEIN_KINASE_ST"/>
    <property type="match status" value="1"/>
</dbReference>
<accession>A0A640KSV6</accession>
<reference evidence="9" key="1">
    <citation type="submission" date="2019-11" db="EMBL/GenBank/DDBJ databases">
        <title>Leishmania tarentolae CDS.</title>
        <authorList>
            <person name="Goto Y."/>
            <person name="Yamagishi J."/>
        </authorList>
    </citation>
    <scope>NUCLEOTIDE SEQUENCE [LARGE SCALE GENOMIC DNA]</scope>
    <source>
        <strain evidence="9">Parrot Tar II</strain>
    </source>
</reference>
<evidence type="ECO:0000256" key="4">
    <source>
        <dbReference type="ARBA" id="ARBA00022741"/>
    </source>
</evidence>
<dbReference type="EMBL" id="BLBS01000056">
    <property type="protein sequence ID" value="GET92693.1"/>
    <property type="molecule type" value="Genomic_DNA"/>
</dbReference>
<dbReference type="InterPro" id="IPR050494">
    <property type="entry name" value="Ser_Thr_dual-spec_kinase"/>
</dbReference>
<keyword evidence="6 7" id="KW-0067">ATP-binding</keyword>
<dbReference type="InterPro" id="IPR017441">
    <property type="entry name" value="Protein_kinase_ATP_BS"/>
</dbReference>
<sequence length="709" mass="79030">MEPHQPFMHREAPHPFTNGRHPAAPYMFSHRGRTIIGASPAQIYHPSSIGGVATMMTNAQLQNHQRAVNMNNDVLPALRGTHMMTHNRIALVKSNGVAPAPLPPQADPGMTHMRRSAGPMRPQPIEYQASGPYQRGMPMNVNTSGGGSFQNGVKTGNGTVRKNGTIINEVPCNSMAGGRSEMTVKSAGNRATQHGANLPILPRNNTSVKSLHSSFYSMPPPPMMHVGVQNGMMMPAYGDGYRQLSANDVRGVCRELSDMGEGSNVPTVQVDDGTMRDADSVTASLVQKNNAPDGCDVNTPPIVEAEECTELTPTLPSLRFLTSYEEQEVKEYLPHVYFGGTGQCTKIHGVSGTERNDGYDDDNFHYRVVVGDHLLYRYEVVKVLGQGTFGIVVRALDHKYDRLVAVKIIKNKPNYAKQAREEIKTLELLNRDDPDDEANIVRLLGSHIFRRHYILVFELLPCDLYAIIQANKFCPMPQNFIYELSEQLLAALVHVRDRKIVHCDLKPENIMISHGGGSSNSLTESSDFSLKLIDFGSACEESQPIFTYIQSRYYRAPEIVLGIPYTTAIDMWSFGCVLCELANGYPIFPASSEGELLERIVEYFGTIPSYLVRQGRRADRFFEDGQMKHNLGKKRVPHAPRSRALRNFLKIGRRREDQLFEDFVAKCLHLDARKRLTPQAALEHPWMEFWRGISSGESTESLSACSLFP</sequence>
<evidence type="ECO:0000256" key="2">
    <source>
        <dbReference type="ARBA" id="ARBA00022527"/>
    </source>
</evidence>
<evidence type="ECO:0000256" key="7">
    <source>
        <dbReference type="PROSITE-ProRule" id="PRU10141"/>
    </source>
</evidence>
<dbReference type="InterPro" id="IPR000719">
    <property type="entry name" value="Prot_kinase_dom"/>
</dbReference>
<dbReference type="GO" id="GO:0005737">
    <property type="term" value="C:cytoplasm"/>
    <property type="evidence" value="ECO:0007669"/>
    <property type="project" value="TreeGrafter"/>
</dbReference>
<evidence type="ECO:0000256" key="3">
    <source>
        <dbReference type="ARBA" id="ARBA00022679"/>
    </source>
</evidence>
<feature type="domain" description="Protein kinase" evidence="8">
    <location>
        <begin position="378"/>
        <end position="687"/>
    </location>
</feature>
<dbReference type="Proteomes" id="UP000419144">
    <property type="component" value="Unassembled WGS sequence"/>
</dbReference>
<evidence type="ECO:0000256" key="1">
    <source>
        <dbReference type="ARBA" id="ARBA00008867"/>
    </source>
</evidence>
<dbReference type="PROSITE" id="PS50011">
    <property type="entry name" value="PROTEIN_KINASE_DOM"/>
    <property type="match status" value="1"/>
</dbReference>
<dbReference type="Gene3D" id="1.10.510.10">
    <property type="entry name" value="Transferase(Phosphotransferase) domain 1"/>
    <property type="match status" value="1"/>
</dbReference>
<dbReference type="Gene3D" id="3.30.200.20">
    <property type="entry name" value="Phosphorylase Kinase, domain 1"/>
    <property type="match status" value="1"/>
</dbReference>
<dbReference type="SUPFAM" id="SSF56112">
    <property type="entry name" value="Protein kinase-like (PK-like)"/>
    <property type="match status" value="1"/>
</dbReference>
<evidence type="ECO:0000313" key="9">
    <source>
        <dbReference type="EMBL" id="GET92693.1"/>
    </source>
</evidence>
<dbReference type="InterPro" id="IPR011009">
    <property type="entry name" value="Kinase-like_dom_sf"/>
</dbReference>
<evidence type="ECO:0000256" key="6">
    <source>
        <dbReference type="ARBA" id="ARBA00022840"/>
    </source>
</evidence>
<dbReference type="GO" id="GO:0005524">
    <property type="term" value="F:ATP binding"/>
    <property type="evidence" value="ECO:0007669"/>
    <property type="project" value="UniProtKB-UniRule"/>
</dbReference>
<dbReference type="PANTHER" id="PTHR24058:SF22">
    <property type="entry name" value="DUAL SPECIFICITY TYROSINE-PHOSPHORYLATION-REGULATED KINASE 4"/>
    <property type="match status" value="1"/>
</dbReference>
<protein>
    <submittedName>
        <fullName evidence="9">Protein kinase-like protein</fullName>
    </submittedName>
</protein>
<name>A0A640KSV6_LEITA</name>
<dbReference type="PANTHER" id="PTHR24058">
    <property type="entry name" value="DUAL SPECIFICITY PROTEIN KINASE"/>
    <property type="match status" value="1"/>
</dbReference>
<comment type="caution">
    <text evidence="9">The sequence shown here is derived from an EMBL/GenBank/DDBJ whole genome shotgun (WGS) entry which is preliminary data.</text>
</comment>
<evidence type="ECO:0000313" key="10">
    <source>
        <dbReference type="Proteomes" id="UP000419144"/>
    </source>
</evidence>
<evidence type="ECO:0000259" key="8">
    <source>
        <dbReference type="PROSITE" id="PS50011"/>
    </source>
</evidence>
<dbReference type="AlphaFoldDB" id="A0A640KSV6"/>
<dbReference type="GO" id="GO:0005856">
    <property type="term" value="C:cytoskeleton"/>
    <property type="evidence" value="ECO:0007669"/>
    <property type="project" value="TreeGrafter"/>
</dbReference>
<keyword evidence="4 7" id="KW-0547">Nucleotide-binding</keyword>